<dbReference type="GO" id="GO:0009244">
    <property type="term" value="P:lipopolysaccharide core region biosynthetic process"/>
    <property type="evidence" value="ECO:0007669"/>
    <property type="project" value="TreeGrafter"/>
</dbReference>
<evidence type="ECO:0000256" key="1">
    <source>
        <dbReference type="ARBA" id="ARBA00002274"/>
    </source>
</evidence>
<keyword evidence="15" id="KW-1185">Reference proteome</keyword>
<evidence type="ECO:0000256" key="8">
    <source>
        <dbReference type="ARBA" id="ARBA00022741"/>
    </source>
</evidence>
<evidence type="ECO:0000256" key="13">
    <source>
        <dbReference type="HAMAP-Rule" id="MF_00409"/>
    </source>
</evidence>
<dbReference type="InterPro" id="IPR027417">
    <property type="entry name" value="P-loop_NTPase"/>
</dbReference>
<evidence type="ECO:0000256" key="9">
    <source>
        <dbReference type="ARBA" id="ARBA00022777"/>
    </source>
</evidence>
<evidence type="ECO:0000256" key="4">
    <source>
        <dbReference type="ARBA" id="ARBA00016436"/>
    </source>
</evidence>
<dbReference type="GO" id="GO:0005524">
    <property type="term" value="F:ATP binding"/>
    <property type="evidence" value="ECO:0007669"/>
    <property type="project" value="UniProtKB-UniRule"/>
</dbReference>
<dbReference type="OrthoDB" id="9766423at2"/>
<comment type="catalytic activity">
    <reaction evidence="13">
        <text>a lipid A disaccharide + ATP = a lipid IVA + ADP + H(+)</text>
        <dbReference type="Rhea" id="RHEA:67840"/>
        <dbReference type="ChEBI" id="CHEBI:15378"/>
        <dbReference type="ChEBI" id="CHEBI:30616"/>
        <dbReference type="ChEBI" id="CHEBI:176343"/>
        <dbReference type="ChEBI" id="CHEBI:176425"/>
        <dbReference type="ChEBI" id="CHEBI:456216"/>
        <dbReference type="EC" id="2.7.1.130"/>
    </reaction>
</comment>
<evidence type="ECO:0000313" key="15">
    <source>
        <dbReference type="Proteomes" id="UP000290287"/>
    </source>
</evidence>
<keyword evidence="8 13" id="KW-0547">Nucleotide-binding</keyword>
<evidence type="ECO:0000256" key="6">
    <source>
        <dbReference type="ARBA" id="ARBA00022556"/>
    </source>
</evidence>
<dbReference type="PANTHER" id="PTHR42724">
    <property type="entry name" value="TETRAACYLDISACCHARIDE 4'-KINASE"/>
    <property type="match status" value="1"/>
</dbReference>
<reference evidence="14 15" key="1">
    <citation type="submission" date="2017-10" db="EMBL/GenBank/DDBJ databases">
        <title>Nyctiphanis sp. nov., isolated from the stomach of the euphausiid Nyctiphanes simplex (Hansen, 1911) in the Gulf of California.</title>
        <authorList>
            <person name="Gomez-Gil B."/>
            <person name="Aguilar-Mendez M."/>
            <person name="Lopez-Cortes A."/>
            <person name="Gomez-Gutierrez J."/>
            <person name="Roque A."/>
            <person name="Lang E."/>
            <person name="Gonzalez-Castillo A."/>
        </authorList>
    </citation>
    <scope>NUCLEOTIDE SEQUENCE [LARGE SCALE GENOMIC DNA]</scope>
    <source>
        <strain evidence="14 15">CAIM 600</strain>
    </source>
</reference>
<dbReference type="PANTHER" id="PTHR42724:SF1">
    <property type="entry name" value="TETRAACYLDISACCHARIDE 4'-KINASE, MITOCHONDRIAL-RELATED"/>
    <property type="match status" value="1"/>
</dbReference>
<evidence type="ECO:0000256" key="2">
    <source>
        <dbReference type="ARBA" id="ARBA00004870"/>
    </source>
</evidence>
<keyword evidence="11 13" id="KW-0443">Lipid metabolism</keyword>
<dbReference type="HAMAP" id="MF_00409">
    <property type="entry name" value="LpxK"/>
    <property type="match status" value="1"/>
</dbReference>
<keyword evidence="10 13" id="KW-0067">ATP-binding</keyword>
<gene>
    <name evidence="13" type="primary">lpxK</name>
    <name evidence="14" type="ORF">CS022_15950</name>
</gene>
<keyword evidence="7 13" id="KW-0808">Transferase</keyword>
<dbReference type="SUPFAM" id="SSF52540">
    <property type="entry name" value="P-loop containing nucleoside triphosphate hydrolases"/>
    <property type="match status" value="1"/>
</dbReference>
<evidence type="ECO:0000256" key="12">
    <source>
        <dbReference type="ARBA" id="ARBA00029757"/>
    </source>
</evidence>
<comment type="caution">
    <text evidence="14">The sequence shown here is derived from an EMBL/GenBank/DDBJ whole genome shotgun (WGS) entry which is preliminary data.</text>
</comment>
<dbReference type="Proteomes" id="UP000290287">
    <property type="component" value="Unassembled WGS sequence"/>
</dbReference>
<evidence type="ECO:0000256" key="3">
    <source>
        <dbReference type="ARBA" id="ARBA00012071"/>
    </source>
</evidence>
<comment type="function">
    <text evidence="1 13">Transfers the gamma-phosphate of ATP to the 4'-position of a tetraacyldisaccharide 1-phosphate intermediate (termed DS-1-P) to form tetraacyldisaccharide 1,4'-bis-phosphate (lipid IVA).</text>
</comment>
<dbReference type="GO" id="GO:0009245">
    <property type="term" value="P:lipid A biosynthetic process"/>
    <property type="evidence" value="ECO:0007669"/>
    <property type="project" value="UniProtKB-UniRule"/>
</dbReference>
<comment type="pathway">
    <text evidence="2 13">Glycolipid biosynthesis; lipid IV(A) biosynthesis; lipid IV(A) from (3R)-3-hydroxytetradecanoyl-[acyl-carrier-protein] and UDP-N-acetyl-alpha-D-glucosamine: step 6/6.</text>
</comment>
<evidence type="ECO:0000256" key="7">
    <source>
        <dbReference type="ARBA" id="ARBA00022679"/>
    </source>
</evidence>
<dbReference type="AlphaFoldDB" id="A0A4Q0YNJ5"/>
<feature type="binding site" evidence="13">
    <location>
        <begin position="59"/>
        <end position="66"/>
    </location>
    <ligand>
        <name>ATP</name>
        <dbReference type="ChEBI" id="CHEBI:30616"/>
    </ligand>
</feature>
<dbReference type="EC" id="2.7.1.130" evidence="3 13"/>
<accession>A0A4Q0YNJ5</accession>
<protein>
    <recommendedName>
        <fullName evidence="4 13">Tetraacyldisaccharide 4'-kinase</fullName>
        <ecNumber evidence="3 13">2.7.1.130</ecNumber>
    </recommendedName>
    <alternativeName>
        <fullName evidence="12 13">Lipid A 4'-kinase</fullName>
    </alternativeName>
</protein>
<evidence type="ECO:0000313" key="14">
    <source>
        <dbReference type="EMBL" id="RXJ72436.1"/>
    </source>
</evidence>
<keyword evidence="5 13" id="KW-0444">Lipid biosynthesis</keyword>
<dbReference type="GO" id="GO:0005886">
    <property type="term" value="C:plasma membrane"/>
    <property type="evidence" value="ECO:0007669"/>
    <property type="project" value="TreeGrafter"/>
</dbReference>
<comment type="similarity">
    <text evidence="13">Belongs to the LpxK family.</text>
</comment>
<dbReference type="RefSeq" id="WP_129123116.1">
    <property type="nucleotide sequence ID" value="NZ_PEIB01000021.1"/>
</dbReference>
<dbReference type="UniPathway" id="UPA00359">
    <property type="reaction ID" value="UER00482"/>
</dbReference>
<evidence type="ECO:0000256" key="5">
    <source>
        <dbReference type="ARBA" id="ARBA00022516"/>
    </source>
</evidence>
<keyword evidence="6 13" id="KW-0441">Lipid A biosynthesis</keyword>
<dbReference type="NCBIfam" id="TIGR00682">
    <property type="entry name" value="lpxK"/>
    <property type="match status" value="1"/>
</dbReference>
<proteinExistence type="inferred from homology"/>
<evidence type="ECO:0000256" key="11">
    <source>
        <dbReference type="ARBA" id="ARBA00023098"/>
    </source>
</evidence>
<keyword evidence="9 13" id="KW-0418">Kinase</keyword>
<dbReference type="Pfam" id="PF02606">
    <property type="entry name" value="LpxK"/>
    <property type="match status" value="1"/>
</dbReference>
<name>A0A4Q0YNJ5_9GAMM</name>
<dbReference type="InterPro" id="IPR003758">
    <property type="entry name" value="LpxK"/>
</dbReference>
<dbReference type="EMBL" id="PEIB01000021">
    <property type="protein sequence ID" value="RXJ72436.1"/>
    <property type="molecule type" value="Genomic_DNA"/>
</dbReference>
<sequence>MVEKIWFDKHPLGWVLSPLLWPLSKLFAHIAAGRRQRFLANSSDVYRAPVPIVVVGNITVGGNGKTPVVVWLVEQLKAKGLNPGVVSRGYGGKAPQYPYVLDESSSAKEAGDEPVLIAKRTGVPVSVSPIRSEAIKSLLPLGVDIIVTDDGLQHYKMDRDIEFAVIDGNRRFGNGHAMPMGPLREPRSRLKDVDFVICNGGHPEKTEISMSLVASKAINLLTRQQAHVTELGELVAIAGIGHPERFFNTLNELGNPAQTAHGFADHKSFEMSELASLTNDNQQLIMTEKDAVKCQSYVKDNQIGNWWYVPVDAHLPNVAAETIINKIMKVKETYGSSTA</sequence>
<organism evidence="14 15">
    <name type="scientific">Veronia nyctiphanis</name>
    <dbReference type="NCBI Taxonomy" id="1278244"/>
    <lineage>
        <taxon>Bacteria</taxon>
        <taxon>Pseudomonadati</taxon>
        <taxon>Pseudomonadota</taxon>
        <taxon>Gammaproteobacteria</taxon>
        <taxon>Vibrionales</taxon>
        <taxon>Vibrionaceae</taxon>
        <taxon>Veronia</taxon>
    </lineage>
</organism>
<evidence type="ECO:0000256" key="10">
    <source>
        <dbReference type="ARBA" id="ARBA00022840"/>
    </source>
</evidence>
<dbReference type="GO" id="GO:0009029">
    <property type="term" value="F:lipid-A 4'-kinase activity"/>
    <property type="evidence" value="ECO:0007669"/>
    <property type="project" value="UniProtKB-UniRule"/>
</dbReference>